<proteinExistence type="predicted"/>
<organism evidence="1 2">
    <name type="scientific">Atta colombica</name>
    <dbReference type="NCBI Taxonomy" id="520822"/>
    <lineage>
        <taxon>Eukaryota</taxon>
        <taxon>Metazoa</taxon>
        <taxon>Ecdysozoa</taxon>
        <taxon>Arthropoda</taxon>
        <taxon>Hexapoda</taxon>
        <taxon>Insecta</taxon>
        <taxon>Pterygota</taxon>
        <taxon>Neoptera</taxon>
        <taxon>Endopterygota</taxon>
        <taxon>Hymenoptera</taxon>
        <taxon>Apocrita</taxon>
        <taxon>Aculeata</taxon>
        <taxon>Formicoidea</taxon>
        <taxon>Formicidae</taxon>
        <taxon>Myrmicinae</taxon>
        <taxon>Atta</taxon>
    </lineage>
</organism>
<name>A0A151I2N5_9HYME</name>
<reference evidence="1 2" key="1">
    <citation type="submission" date="2015-09" db="EMBL/GenBank/DDBJ databases">
        <title>Atta colombica WGS genome.</title>
        <authorList>
            <person name="Nygaard S."/>
            <person name="Hu H."/>
            <person name="Boomsma J."/>
            <person name="Zhang G."/>
        </authorList>
    </citation>
    <scope>NUCLEOTIDE SEQUENCE [LARGE SCALE GENOMIC DNA]</scope>
    <source>
        <strain evidence="1">Treedump-2</strain>
        <tissue evidence="1">Whole body</tissue>
    </source>
</reference>
<protein>
    <submittedName>
        <fullName evidence="1">Uncharacterized protein</fullName>
    </submittedName>
</protein>
<gene>
    <name evidence="1" type="ORF">ALC53_08072</name>
</gene>
<evidence type="ECO:0000313" key="1">
    <source>
        <dbReference type="EMBL" id="KYM81477.1"/>
    </source>
</evidence>
<keyword evidence="2" id="KW-1185">Reference proteome</keyword>
<accession>A0A151I2N5</accession>
<sequence length="80" mass="8993">MRSAKVVDQPLWFGSGVDDGARSTHRASSLFEQRVTQTASYVIANARLVCSDQQQPDWKLFVQAIASSKRSLFSDSDTWR</sequence>
<dbReference type="Proteomes" id="UP000078540">
    <property type="component" value="Unassembled WGS sequence"/>
</dbReference>
<dbReference type="AlphaFoldDB" id="A0A151I2N5"/>
<dbReference type="EMBL" id="KQ976534">
    <property type="protein sequence ID" value="KYM81477.1"/>
    <property type="molecule type" value="Genomic_DNA"/>
</dbReference>
<evidence type="ECO:0000313" key="2">
    <source>
        <dbReference type="Proteomes" id="UP000078540"/>
    </source>
</evidence>